<dbReference type="KEGG" id="mpw:MPR_2187"/>
<dbReference type="Proteomes" id="UP000183496">
    <property type="component" value="Unassembled WGS sequence"/>
</dbReference>
<name>A0AAJ5BFC6_MYRPR</name>
<proteinExistence type="predicted"/>
<accession>A0AAJ5BFC6</accession>
<dbReference type="RefSeq" id="WP_041892484.1">
    <property type="nucleotide sequence ID" value="NZ_CP010817.1"/>
</dbReference>
<organism evidence="1 2">
    <name type="scientific">Myroides profundi</name>
    <dbReference type="NCBI Taxonomy" id="480520"/>
    <lineage>
        <taxon>Bacteria</taxon>
        <taxon>Pseudomonadati</taxon>
        <taxon>Bacteroidota</taxon>
        <taxon>Flavobacteriia</taxon>
        <taxon>Flavobacteriales</taxon>
        <taxon>Flavobacteriaceae</taxon>
        <taxon>Myroides</taxon>
    </lineage>
</organism>
<keyword evidence="2" id="KW-1185">Reference proteome</keyword>
<dbReference type="EMBL" id="FOFY01000019">
    <property type="protein sequence ID" value="SER55918.1"/>
    <property type="molecule type" value="Genomic_DNA"/>
</dbReference>
<protein>
    <submittedName>
        <fullName evidence="1">Uncharacterized protein</fullName>
    </submittedName>
</protein>
<reference evidence="1 2" key="1">
    <citation type="submission" date="2016-10" db="EMBL/GenBank/DDBJ databases">
        <authorList>
            <person name="Varghese N."/>
            <person name="Submissions S."/>
        </authorList>
    </citation>
    <scope>NUCLEOTIDE SEQUENCE [LARGE SCALE GENOMIC DNA]</scope>
    <source>
        <strain evidence="2">DSM 19823 / KCTC 23066 / CCTCC M 208030 / D25</strain>
    </source>
</reference>
<sequence>MKKRVITIGVLMISGLAFSQVGIGVRSPHKSALLELHADEKDYRGLLIPRIPLNSLKDKSNINNGDVAVSLLIYNTNTGKDITPGFYYWNGNEWGRLINTQDIIDNSDQFPRNKVMTVDGEELVLEDTKGHIVRTNRKELNIITTITAKEGGKYVYTNEDGVETVIDVTGSVINNIEQILGDKHVKQEIYNLVEGKAKAITPSDQSIALAGGSNKAVLNEMQIAVAPKGITTDKIKPGGNKQILITNAEGKVVWVDASDQVIKEAVKNNETITLLVDGEDGTFTYYNEKAIDQNGKEIKGKGTSFDANTLKIVEKADEKGVYVFYDGKTSLANPLMTISTRAKSIQIDNSSTIIEGDNVQQVIENIIEKIETAHGSTASLKGNGILINGKQELAESVLKEMLLTIADGAVTPEKIQSGGNKQILITNAEGKVVWVDASDQVIKEAVKNNETVTLLEDKADGTFWYYNEKAIDSNGKLLADKAVKFDANTLRIEEKKGQEGKGIYVFYDGLTSLESPLMEISTRANSIHFDNSDNSVVQGDNVQQVIENIIKKIEIAQGKPADIKGNGILINGEVKLADAVLKELELTIADGAITEKKIADQEVTTYKLRDKSVTPVKIQPGVNKYILVTKDNVATWVPASDQVIVDVVKQNETVTVLDTSANDGTFTYYNEKGIDKDGNVVSGKGVHFDANTLIIKDDGKGKYVFRDGKTKTGAALAEIDILGTVINNINEILENQNVKEQIFEVVANQGKKLEKGDNSIFVDAGGEKAVLENTKISVAPKGITEDKIAPGKDKYILVTKGNQVKWVQANDQVIKEAVKANETVTVLDTSANNGTFIYYNEKAIDENGNIIVGEGVPFNANTLVITQKDSAKGIYTFYDGMTSIDAPLMTIDIVADVINNIGAILESETVINAIYDKVAAKGKAATPADSSIVITKGEKAVLNEMQVAVAPKGITTDKIAPGEKKGQLLVTNGNGEVQWIDATDDIIKEILNSKQTITYIEDSGKGTFTYFNEACFDVDGNRIPDAKGVTFDANTLRIIQKDPGKGVYTFYDGKTSIDTPLMTIDVLADVINNIDEILNDAHVQNSIYTTVANKGKEIKSTDTSLFIDGGSKAVLEGVTINIANKGVKQDHIAALAVTTDKIGSGDTEKGAILTSDGLKGASFKTSTEAISPAMQGDLKGESGVIKIVDKDGNEAGGNVLFGNKEVLVAINEGGVKGKHIGYKTIDGENVKDQTINAVKLSADAAKLGTVATSNGDGTVSYLPITAGSISDKGNISTDNIVSVDNGTAKVLADVKLGINDKSVTAAKLSAEGATPGTVATANADGTVTYHNVNTSNIADKAALTTDGIVTVDGGVNLDGVLLKEAKLGIAAAGIGTTQLANKAVTAAKISSEGIGKDWVLVSGQNNEAIWKELGDFEEISSGDITTDKIIQINTDGKKTVLKNIEFSIADSSITKGKLSSENEGENKVLVTDGSGGFTYVGKDDLSYQAQDLTLASELEFLDGTTGKSAVISDTKIGVKDKAITTFKISSTVMGTNADVNAVLTADGNGSVEYKKINDAAFEGAAEDLKSDGSLNVPTDNKAVLNELEIGIADLGVQTKHINTGAVIAAKIGSETNAKGTVLAADGQGKAVFQSLETIATTQGKAITTDGSLDIPANKSALQDLKLGVANKGINSKHINDQAVTADKIGSKDVGAGLVLTSNAKGGADFKSLGDVLGEGGKTISGAAAISIDGGDNAALRDVTIDITDGGVTNEKLGIGTVSTTKIADKAVSTGKIDPGKNNTILATDKEGIVKWIDSTDETIKVIFNTNEKVTLLKDNSNGTFTYYNEKEVDIKGKPLTDAKGITFDANTLTITSPTKGVYEFNDKSESSLLATIDTRASKIIFEGDTNNEYNSVEEAIIDLIAKIEKIENIDIQKSALSGEGILVNGNASVTDGVLKPMTLSIADEAVTPQKIKGGAAKQLLITNQGGKAQWIDGSSDIIKEIVQGNEKITLLEPKDNGTFIYYNESDIDKDGNKIGNGVLFNANTLTIENPVDGKYIFKDKINTDPLAIIDIKETVITNIKELLEEVSVQEQIFNIVANQGKKVSGDSAIEVIGGEKAALEKMSISLKNEGVTSSKVAPGAITEDKLFAGADKADYIPIVQADGSVKYQPMNTVVTGQMLTVDNSLEVTGKGDASKALLQELGLQVKTDGIGTSHIQNLAITTDKISSDGANKGAVLMADGSGNAKFTDTSKAISSAMQGDIASDDSLIVDGGENVLFGDKDKKVLVKINDGGVKGTHIAAETIKNGNIANNTIEAGKLTAGTGVANRVALADNKGVVTYTGLSTQLLANKGTIYVTDGISVDNGVDKVLADVTLGIDNLSITAAKLQGGNAPEGAVATVAANGQTVTYQLPTFDHFANKGSIDTDGVVTVIGGNESVLSNVTLGIKDNGVDTKHLADNAVKNAQIDKLAVTVDKISSKDVGEKRVMISQRDGTVKWGELGDIVTNTVGNLTTDNIIELVQGTGENTLLADAQIGIKDNSITKDKLSSKDGGVNVFRDYVLVTDGNGGFDYVKKEAVQAGGEDLSLGTSLTFAEGTGLNAVLVKTKIDVADSGINASKLADGAVSKIKISAEGESANTVLTADGKGKVEYKKVNEAVFEGKASNLSGDNSIKVVSGGDGAVLKATSLTIADSGVDNKHIKANAVTNDKISSKVEGKDASNGTFLTADGKGNTAFKGLSDIAKAQGKEVKSDGSLTMTSGNKAALEDLTISVKELGIKNKHIAAREVTADKIGTPNTADGLVLTANGQGGAEFKSVIDALSGSGKDIAEGAGIAIEGGDSAALKDVTISVADKGIDNIKIADKAVNTRTIADKAVGTGELADNAVTKDKIGANAVVDGKIANDAVGYNQIKNSAIHTNVIKAKAITRDKIADDAVGYNQLDGSAVYGDVIKNKGVDSSKIDSKGVSTGYVLTADGDGGASFQPAKGGDITKGNIKESGTIESTGGTGAVLKDVTLEVKGGSIKTRHIDDKAVGTAELADNAVTRDKIASKAVDTSELASKAVTQSKIDDDAVGYDQLQSGAVYGSVIEDQGVSAKKIDSDGAREGYVLTADGDGGASFKAMSGGTTGDIDESSTIKAINGKDAVLKDVELEIIEESIKTKHLADNSVGYDQLKSKSVYGSVIDDKAITTSKIDDEAITTSKVDDEAITTSKIKDEAVTEDKIGSGRVDKGYVLTADGSGGASWEKVEGGGSKVAMPQVFYLPAIYVEIVSGDDTSIELHDFYKEQYGSPMAVNSKATSEGYSLHVYDRYELNYYVTYYDKNVFYDVSVDNDGELHYKVKKGVKPTARTFFNVVLQVR</sequence>
<gene>
    <name evidence="1" type="ORF">SAMN04488089_11917</name>
</gene>
<comment type="caution">
    <text evidence="1">The sequence shown here is derived from an EMBL/GenBank/DDBJ whole genome shotgun (WGS) entry which is preliminary data.</text>
</comment>
<evidence type="ECO:0000313" key="1">
    <source>
        <dbReference type="EMBL" id="SER55918.1"/>
    </source>
</evidence>
<evidence type="ECO:0000313" key="2">
    <source>
        <dbReference type="Proteomes" id="UP000183496"/>
    </source>
</evidence>